<feature type="compositionally biased region" description="Low complexity" evidence="7">
    <location>
        <begin position="984"/>
        <end position="1008"/>
    </location>
</feature>
<dbReference type="GO" id="GO:0000785">
    <property type="term" value="C:chromatin"/>
    <property type="evidence" value="ECO:0007669"/>
    <property type="project" value="TreeGrafter"/>
</dbReference>
<feature type="compositionally biased region" description="Basic and acidic residues" evidence="7">
    <location>
        <begin position="771"/>
        <end position="787"/>
    </location>
</feature>
<feature type="region of interest" description="Disordered" evidence="7">
    <location>
        <begin position="21"/>
        <end position="149"/>
    </location>
</feature>
<dbReference type="CDD" id="cd15571">
    <property type="entry name" value="ePHD"/>
    <property type="match status" value="1"/>
</dbReference>
<dbReference type="Proteomes" id="UP000245946">
    <property type="component" value="Unassembled WGS sequence"/>
</dbReference>
<evidence type="ECO:0000259" key="9">
    <source>
        <dbReference type="PROSITE" id="PS51184"/>
    </source>
</evidence>
<dbReference type="Pfam" id="PF02375">
    <property type="entry name" value="JmjN"/>
    <property type="match status" value="1"/>
</dbReference>
<feature type="region of interest" description="Disordered" evidence="7">
    <location>
        <begin position="1317"/>
        <end position="1447"/>
    </location>
</feature>
<feature type="compositionally biased region" description="Basic and acidic residues" evidence="7">
    <location>
        <begin position="1524"/>
        <end position="1536"/>
    </location>
</feature>
<dbReference type="InterPro" id="IPR013083">
    <property type="entry name" value="Znf_RING/FYVE/PHD"/>
</dbReference>
<evidence type="ECO:0000256" key="7">
    <source>
        <dbReference type="SAM" id="MobiDB-lite"/>
    </source>
</evidence>
<evidence type="ECO:0000259" key="8">
    <source>
        <dbReference type="PROSITE" id="PS51183"/>
    </source>
</evidence>
<feature type="compositionally biased region" description="Low complexity" evidence="7">
    <location>
        <begin position="1478"/>
        <end position="1496"/>
    </location>
</feature>
<dbReference type="SMART" id="SM00558">
    <property type="entry name" value="JmjC"/>
    <property type="match status" value="1"/>
</dbReference>
<dbReference type="OrthoDB" id="9547406at2759"/>
<dbReference type="Gene3D" id="3.30.40.10">
    <property type="entry name" value="Zinc/RING finger domain, C3HC4 (zinc finger)"/>
    <property type="match status" value="1"/>
</dbReference>
<evidence type="ECO:0000256" key="3">
    <source>
        <dbReference type="ARBA" id="ARBA00022723"/>
    </source>
</evidence>
<dbReference type="EMBL" id="KZ819299">
    <property type="protein sequence ID" value="PWN96415.1"/>
    <property type="molecule type" value="Genomic_DNA"/>
</dbReference>
<evidence type="ECO:0000259" key="10">
    <source>
        <dbReference type="PROSITE" id="PS51805"/>
    </source>
</evidence>
<feature type="compositionally biased region" description="Low complexity" evidence="7">
    <location>
        <begin position="1424"/>
        <end position="1443"/>
    </location>
</feature>
<feature type="compositionally biased region" description="Basic residues" evidence="7">
    <location>
        <begin position="971"/>
        <end position="983"/>
    </location>
</feature>
<dbReference type="Pfam" id="PF13832">
    <property type="entry name" value="zf-HC5HC2H_2"/>
    <property type="match status" value="1"/>
</dbReference>
<gene>
    <name evidence="11" type="ORF">FA09DRAFT_310618</name>
</gene>
<comment type="catalytic activity">
    <reaction evidence="6">
        <text>N(6),N(6),N(6)-trimethyl-L-lysyl(9)-[histone H3] + 2 2-oxoglutarate + 2 O2 = N(6)-methyl-L-lysyl(9)-[histone H3] + 2 formaldehyde + 2 succinate + 2 CO2</text>
        <dbReference type="Rhea" id="RHEA:60200"/>
        <dbReference type="Rhea" id="RHEA-COMP:15538"/>
        <dbReference type="Rhea" id="RHEA-COMP:15542"/>
        <dbReference type="ChEBI" id="CHEBI:15379"/>
        <dbReference type="ChEBI" id="CHEBI:16526"/>
        <dbReference type="ChEBI" id="CHEBI:16810"/>
        <dbReference type="ChEBI" id="CHEBI:16842"/>
        <dbReference type="ChEBI" id="CHEBI:30031"/>
        <dbReference type="ChEBI" id="CHEBI:61929"/>
        <dbReference type="ChEBI" id="CHEBI:61961"/>
        <dbReference type="EC" id="1.14.11.66"/>
    </reaction>
</comment>
<proteinExistence type="inferred from homology"/>
<keyword evidence="5" id="KW-0862">Zinc</keyword>
<feature type="compositionally biased region" description="Polar residues" evidence="7">
    <location>
        <begin position="129"/>
        <end position="144"/>
    </location>
</feature>
<feature type="compositionally biased region" description="Low complexity" evidence="7">
    <location>
        <begin position="1364"/>
        <end position="1382"/>
    </location>
</feature>
<dbReference type="GO" id="GO:0140684">
    <property type="term" value="F:histone H3K9me2/H3K9me3 demethylase activity"/>
    <property type="evidence" value="ECO:0007669"/>
    <property type="project" value="UniProtKB-EC"/>
</dbReference>
<feature type="region of interest" description="Disordered" evidence="7">
    <location>
        <begin position="1124"/>
        <end position="1300"/>
    </location>
</feature>
<dbReference type="GeneID" id="37268183"/>
<dbReference type="GO" id="GO:0008270">
    <property type="term" value="F:zinc ion binding"/>
    <property type="evidence" value="ECO:0007669"/>
    <property type="project" value="UniProtKB-KW"/>
</dbReference>
<evidence type="ECO:0000313" key="11">
    <source>
        <dbReference type="EMBL" id="PWN96415.1"/>
    </source>
</evidence>
<dbReference type="RefSeq" id="XP_025596694.1">
    <property type="nucleotide sequence ID" value="XM_025740637.1"/>
</dbReference>
<comment type="similarity">
    <text evidence="1">Belongs to the JHDM3 histone demethylase family.</text>
</comment>
<dbReference type="Gene3D" id="2.60.120.650">
    <property type="entry name" value="Cupin"/>
    <property type="match status" value="2"/>
</dbReference>
<dbReference type="InterPro" id="IPR003349">
    <property type="entry name" value="JmjN"/>
</dbReference>
<evidence type="ECO:0000256" key="2">
    <source>
        <dbReference type="ARBA" id="ARBA00012900"/>
    </source>
</evidence>
<dbReference type="STRING" id="58919.A0A316Z858"/>
<feature type="compositionally biased region" description="Basic and acidic residues" evidence="7">
    <location>
        <begin position="301"/>
        <end position="327"/>
    </location>
</feature>
<dbReference type="Pfam" id="PF02373">
    <property type="entry name" value="JmjC"/>
    <property type="match status" value="1"/>
</dbReference>
<accession>A0A316Z858</accession>
<dbReference type="InterPro" id="IPR003347">
    <property type="entry name" value="JmjC_dom"/>
</dbReference>
<evidence type="ECO:0000256" key="4">
    <source>
        <dbReference type="ARBA" id="ARBA00022771"/>
    </source>
</evidence>
<feature type="domain" description="PHD-type" evidence="10">
    <location>
        <begin position="847"/>
        <end position="979"/>
    </location>
</feature>
<feature type="compositionally biased region" description="Low complexity" evidence="7">
    <location>
        <begin position="79"/>
        <end position="128"/>
    </location>
</feature>
<protein>
    <recommendedName>
        <fullName evidence="2">[histone H3]-trimethyl-L-lysine(9) demethylase</fullName>
        <ecNumber evidence="2">1.14.11.66</ecNumber>
    </recommendedName>
</protein>
<dbReference type="GO" id="GO:0010468">
    <property type="term" value="P:regulation of gene expression"/>
    <property type="evidence" value="ECO:0007669"/>
    <property type="project" value="TreeGrafter"/>
</dbReference>
<evidence type="ECO:0000256" key="5">
    <source>
        <dbReference type="ARBA" id="ARBA00022833"/>
    </source>
</evidence>
<keyword evidence="4" id="KW-0863">Zinc-finger</keyword>
<evidence type="ECO:0000313" key="12">
    <source>
        <dbReference type="Proteomes" id="UP000245946"/>
    </source>
</evidence>
<keyword evidence="12" id="KW-1185">Reference proteome</keyword>
<dbReference type="GO" id="GO:0005634">
    <property type="term" value="C:nucleus"/>
    <property type="evidence" value="ECO:0007669"/>
    <property type="project" value="TreeGrafter"/>
</dbReference>
<evidence type="ECO:0000256" key="6">
    <source>
        <dbReference type="ARBA" id="ARBA00049349"/>
    </source>
</evidence>
<evidence type="ECO:0000256" key="1">
    <source>
        <dbReference type="ARBA" id="ARBA00009711"/>
    </source>
</evidence>
<feature type="region of interest" description="Disordered" evidence="7">
    <location>
        <begin position="971"/>
        <end position="1017"/>
    </location>
</feature>
<organism evidence="11 12">
    <name type="scientific">Tilletiopsis washingtonensis</name>
    <dbReference type="NCBI Taxonomy" id="58919"/>
    <lineage>
        <taxon>Eukaryota</taxon>
        <taxon>Fungi</taxon>
        <taxon>Dikarya</taxon>
        <taxon>Basidiomycota</taxon>
        <taxon>Ustilaginomycotina</taxon>
        <taxon>Exobasidiomycetes</taxon>
        <taxon>Entylomatales</taxon>
        <taxon>Entylomatales incertae sedis</taxon>
        <taxon>Tilletiopsis</taxon>
    </lineage>
</organism>
<keyword evidence="3" id="KW-0479">Metal-binding</keyword>
<dbReference type="InterPro" id="IPR034732">
    <property type="entry name" value="EPHD"/>
</dbReference>
<feature type="region of interest" description="Disordered" evidence="7">
    <location>
        <begin position="771"/>
        <end position="845"/>
    </location>
</feature>
<dbReference type="GO" id="GO:0051864">
    <property type="term" value="F:histone H3K36 demethylase activity"/>
    <property type="evidence" value="ECO:0007669"/>
    <property type="project" value="TreeGrafter"/>
</dbReference>
<dbReference type="PANTHER" id="PTHR10694">
    <property type="entry name" value="LYSINE-SPECIFIC DEMETHYLASE"/>
    <property type="match status" value="1"/>
</dbReference>
<dbReference type="SMART" id="SM00545">
    <property type="entry name" value="JmjN"/>
    <property type="match status" value="1"/>
</dbReference>
<reference evidence="11 12" key="1">
    <citation type="journal article" date="2018" name="Mol. Biol. Evol.">
        <title>Broad Genomic Sampling Reveals a Smut Pathogenic Ancestry of the Fungal Clade Ustilaginomycotina.</title>
        <authorList>
            <person name="Kijpornyongpan T."/>
            <person name="Mondo S.J."/>
            <person name="Barry K."/>
            <person name="Sandor L."/>
            <person name="Lee J."/>
            <person name="Lipzen A."/>
            <person name="Pangilinan J."/>
            <person name="LaButti K."/>
            <person name="Hainaut M."/>
            <person name="Henrissat B."/>
            <person name="Grigoriev I.V."/>
            <person name="Spatafora J.W."/>
            <person name="Aime M.C."/>
        </authorList>
    </citation>
    <scope>NUCLEOTIDE SEQUENCE [LARGE SCALE GENOMIC DNA]</scope>
    <source>
        <strain evidence="11 12">MCA 4186</strain>
    </source>
</reference>
<feature type="region of interest" description="Disordered" evidence="7">
    <location>
        <begin position="1469"/>
        <end position="1563"/>
    </location>
</feature>
<dbReference type="SUPFAM" id="SSF51197">
    <property type="entry name" value="Clavaminate synthase-like"/>
    <property type="match status" value="1"/>
</dbReference>
<name>A0A316Z858_9BASI</name>
<sequence length="1563" mass="166808">MSFAPPVAPSAFAFAQVAEANEAAQQPAAPAPEPAAPSVVPAVKAEAVSQPAAVGPSSSSQAPLDATMSELKPSATLGRSPSNAATPAASPARPKRAAGILAAAQLSSSSASSSGSSGAGTRAAGSSATPLSSQPVSPATSASSPCRERETPIAPAYFYPRDASSATASDMDGVPVFEPTMAQFSDFERFCERIDAWGMQCGIVKIVPPPEWRAALPSLRSFPPPQTGERGEDPSTRGIASVRIRNAISQKWESAGGGSGAWLQQNHLHPSKVWNAKMWADACAAPGARGPELRRMQANAERADGIDGAKPDGKDEGIKTRSGRGRDSNGAAGHASSPAVAAAAARRRKRVSLAVGSPAASQGAKDSPGPSSLSQDVARPSTPQPALEVDTSDMPALEASPLPKLEGAPAATPPGRTLRPRSLSTAPGSASKVPLAAEPTPHASQTSTAPPVPKVKAADLTTAEEWAAFDHENVWLREFASAKAPAAEPQKTEEGTAQDDLVVPSAEDFRDPKVCREIEKEYWRGLTFGQPPMYGADLKGTLFTDETTSWNVGKLPNILTRLRLKRKLPGVTTPYLYFGSWRATFAWHVEDVDLYSINYIHFGAPKQWYSIRQADRTRFELAMASAFPADSRRCRHFLRHKSYLASPAFLAAHNIQPLRLVHHAGEFVITYPYGYHSGFNLGFNCAESVNFALPSWLEIGRRAGWCECEPDSVRMDIDAILQESEEIEEAERKKEEHERRKEERAALRAEKDAQLPDDEAARMAKLEARRLRDKARRDRQREEKLLAREAGLATPDAREADVSLDAGQQVADQAAPARGRASEAAEAQQEDELEQSASGSSSGSEDEPFCAFCVSNNHDDLVVIPSDSPDEPVRHGHRLCSLFVPETFVQPGEEREDGVDTVIGFENIPKARWQLKCTLCPKPQWAKQGAKVQCTFGTCARAAHVACAFVEETGWLLDVLPLDAADAIEGRKKKAGGKARSRKAPGTAAAGASSGTEAASASDGNAAAEENEDEDVETRNVVLCTLHNPNRAKPISPEAARREAVQRALALALRPQDLATIHLGGAQWCAPVVRVVREDAAEPDVPGSIVIMEAGAERFIKWAKLVFSPEQVRAEEEKWNAAEARRRAELGLPEEKPAKKRVRDEDEAQTAAERPTSVRRSLASSKPAVPAEGAGASTDLDADTPAGARKSRRKAAPRTAEPQPLTQPAMQPPAAPSVEKLLAAPAKKRASAPGTAKPKAKKVKAEPVMAIPSSSPLSSPAPAPPQVQPMSMLPHAHQAQHAQAPHMPSPPVHHASAQHAPASAPFYAHEHAYLRDQHHHSSNGAYGRAYNEPPRSEYVPHDAASLRARYQQHAPPPSTAHAYGQHAGAPPLAHAHQQPAPQWRGASSPEMGYASPAYSMRSPYGSEARAPSEHAAPAPPRLSGPPMQSSWSSSNGSSLPPISRWSPRMPSAAPHAYLPPLPPQAGAYQYPMPPTHLPPLHAHAPGHAHPAYGPPMSHAPPHHAYAHALPPPHGHRPDLPSAEAWHDQHARPDLGHAHPYARPSGISPLQHHAPLLPSVRGGP</sequence>
<feature type="compositionally biased region" description="Low complexity" evidence="7">
    <location>
        <begin position="1268"/>
        <end position="1300"/>
    </location>
</feature>
<dbReference type="PROSITE" id="PS51183">
    <property type="entry name" value="JMJN"/>
    <property type="match status" value="1"/>
</dbReference>
<dbReference type="PROSITE" id="PS51805">
    <property type="entry name" value="EPHD"/>
    <property type="match status" value="1"/>
</dbReference>
<dbReference type="PANTHER" id="PTHR10694:SF7">
    <property type="entry name" value="[HISTONE H3]-TRIMETHYL-L-LYSINE(9) DEMETHYLASE"/>
    <property type="match status" value="1"/>
</dbReference>
<feature type="compositionally biased region" description="Basic and acidic residues" evidence="7">
    <location>
        <begin position="730"/>
        <end position="759"/>
    </location>
</feature>
<feature type="compositionally biased region" description="Low complexity" evidence="7">
    <location>
        <begin position="331"/>
        <end position="344"/>
    </location>
</feature>
<feature type="domain" description="JmjC" evidence="9">
    <location>
        <begin position="544"/>
        <end position="708"/>
    </location>
</feature>
<feature type="domain" description="JmjN" evidence="8">
    <location>
        <begin position="174"/>
        <end position="215"/>
    </location>
</feature>
<dbReference type="PROSITE" id="PS51184">
    <property type="entry name" value="JMJC"/>
    <property type="match status" value="1"/>
</dbReference>
<feature type="compositionally biased region" description="Low complexity" evidence="7">
    <location>
        <begin position="813"/>
        <end position="827"/>
    </location>
</feature>
<dbReference type="EC" id="1.14.11.66" evidence="2"/>
<feature type="compositionally biased region" description="Low complexity" evidence="7">
    <location>
        <begin position="36"/>
        <end position="49"/>
    </location>
</feature>
<feature type="region of interest" description="Disordered" evidence="7">
    <location>
        <begin position="301"/>
        <end position="453"/>
    </location>
</feature>
<feature type="compositionally biased region" description="Basic and acidic residues" evidence="7">
    <location>
        <begin position="1124"/>
        <end position="1137"/>
    </location>
</feature>
<feature type="region of interest" description="Disordered" evidence="7">
    <location>
        <begin position="727"/>
        <end position="759"/>
    </location>
</feature>